<evidence type="ECO:0000256" key="13">
    <source>
        <dbReference type="ARBA" id="ARBA00023004"/>
    </source>
</evidence>
<dbReference type="Pfam" id="PF13086">
    <property type="entry name" value="AAA_11"/>
    <property type="match status" value="1"/>
</dbReference>
<comment type="cofactor">
    <cofactor evidence="1">
        <name>[4Fe-4S] cluster</name>
        <dbReference type="ChEBI" id="CHEBI:49883"/>
    </cofactor>
</comment>
<keyword evidence="9" id="KW-0547">Nucleotide-binding</keyword>
<evidence type="ECO:0000256" key="2">
    <source>
        <dbReference type="ARBA" id="ARBA00004123"/>
    </source>
</evidence>
<accession>A0ABR3BA92</accession>
<keyword evidence="16" id="KW-0511">Multifunctional enzyme</keyword>
<evidence type="ECO:0000256" key="16">
    <source>
        <dbReference type="ARBA" id="ARBA00023268"/>
    </source>
</evidence>
<keyword evidence="10" id="KW-0378">Hydrolase</keyword>
<keyword evidence="5" id="KW-0004">4Fe-4S</keyword>
<dbReference type="EMBL" id="JBCLYO010000002">
    <property type="protein sequence ID" value="KAL0092965.1"/>
    <property type="molecule type" value="Genomic_DNA"/>
</dbReference>
<feature type="domain" description="DNA2/NAM7 helicase helicase" evidence="19">
    <location>
        <begin position="567"/>
        <end position="736"/>
    </location>
</feature>
<evidence type="ECO:0000256" key="10">
    <source>
        <dbReference type="ARBA" id="ARBA00022801"/>
    </source>
</evidence>
<comment type="catalytic activity">
    <reaction evidence="17">
        <text>ATP + H2O = ADP + phosphate + H(+)</text>
        <dbReference type="Rhea" id="RHEA:13065"/>
        <dbReference type="ChEBI" id="CHEBI:15377"/>
        <dbReference type="ChEBI" id="CHEBI:15378"/>
        <dbReference type="ChEBI" id="CHEBI:30616"/>
        <dbReference type="ChEBI" id="CHEBI:43474"/>
        <dbReference type="ChEBI" id="CHEBI:456216"/>
        <dbReference type="EC" id="3.6.4.12"/>
    </reaction>
</comment>
<dbReference type="SUPFAM" id="SSF52540">
    <property type="entry name" value="P-loop containing nucleoside triphosphate hydrolases"/>
    <property type="match status" value="1"/>
</dbReference>
<evidence type="ECO:0000256" key="17">
    <source>
        <dbReference type="ARBA" id="ARBA00047995"/>
    </source>
</evidence>
<dbReference type="Gene3D" id="3.40.50.300">
    <property type="entry name" value="P-loop containing nucleotide triphosphate hydrolases"/>
    <property type="match status" value="2"/>
</dbReference>
<dbReference type="InterPro" id="IPR011604">
    <property type="entry name" value="PDDEXK-like_dom_sf"/>
</dbReference>
<dbReference type="Gene3D" id="3.90.320.10">
    <property type="match status" value="1"/>
</dbReference>
<keyword evidence="15" id="KW-0539">Nucleus</keyword>
<dbReference type="Pfam" id="PF08696">
    <property type="entry name" value="Dna2"/>
    <property type="match status" value="1"/>
</dbReference>
<keyword evidence="7" id="KW-0540">Nuclease</keyword>
<name>A0ABR3BA92_PHYBL</name>
<dbReference type="PANTHER" id="PTHR36531:SF6">
    <property type="entry name" value="DNA REPLICATION ATP-DEPENDENT HELICASE_NUCLEASE DNA2"/>
    <property type="match status" value="1"/>
</dbReference>
<gene>
    <name evidence="20" type="ORF">J3Q64DRAFT_1633159</name>
</gene>
<evidence type="ECO:0000256" key="12">
    <source>
        <dbReference type="ARBA" id="ARBA00022840"/>
    </source>
</evidence>
<keyword evidence="12" id="KW-0067">ATP-binding</keyword>
<evidence type="ECO:0000256" key="14">
    <source>
        <dbReference type="ARBA" id="ARBA00023014"/>
    </source>
</evidence>
<dbReference type="InterPro" id="IPR014808">
    <property type="entry name" value="DNA_replication_fac_Dna2_N"/>
</dbReference>
<evidence type="ECO:0000256" key="11">
    <source>
        <dbReference type="ARBA" id="ARBA00022806"/>
    </source>
</evidence>
<keyword evidence="11" id="KW-0347">Helicase</keyword>
<dbReference type="PANTHER" id="PTHR36531">
    <property type="entry name" value="CRISPR-ASSOCIATED EXONUCLEASE CAS4"/>
    <property type="match status" value="1"/>
</dbReference>
<dbReference type="Proteomes" id="UP001448207">
    <property type="component" value="Unassembled WGS sequence"/>
</dbReference>
<keyword evidence="6" id="KW-0235">DNA replication</keyword>
<evidence type="ECO:0000256" key="6">
    <source>
        <dbReference type="ARBA" id="ARBA00022705"/>
    </source>
</evidence>
<dbReference type="InterPro" id="IPR027417">
    <property type="entry name" value="P-loop_NTPase"/>
</dbReference>
<comment type="similarity">
    <text evidence="3">Belongs to the DNA2/NAM7 helicase family.</text>
</comment>
<evidence type="ECO:0000256" key="3">
    <source>
        <dbReference type="ARBA" id="ARBA00007913"/>
    </source>
</evidence>
<protein>
    <recommendedName>
        <fullName evidence="4">DNA helicase</fullName>
        <ecNumber evidence="4">3.6.4.12</ecNumber>
    </recommendedName>
</protein>
<dbReference type="InterPro" id="IPR041677">
    <property type="entry name" value="DNA2/NAM7_AAA_11"/>
</dbReference>
<evidence type="ECO:0000259" key="19">
    <source>
        <dbReference type="Pfam" id="PF13086"/>
    </source>
</evidence>
<proteinExistence type="inferred from homology"/>
<evidence type="ECO:0000256" key="9">
    <source>
        <dbReference type="ARBA" id="ARBA00022741"/>
    </source>
</evidence>
<keyword evidence="13" id="KW-0408">Iron</keyword>
<evidence type="ECO:0000256" key="5">
    <source>
        <dbReference type="ARBA" id="ARBA00022485"/>
    </source>
</evidence>
<organism evidence="20 21">
    <name type="scientific">Phycomyces blakesleeanus</name>
    <dbReference type="NCBI Taxonomy" id="4837"/>
    <lineage>
        <taxon>Eukaryota</taxon>
        <taxon>Fungi</taxon>
        <taxon>Fungi incertae sedis</taxon>
        <taxon>Mucoromycota</taxon>
        <taxon>Mucoromycotina</taxon>
        <taxon>Mucoromycetes</taxon>
        <taxon>Mucorales</taxon>
        <taxon>Phycomycetaceae</taxon>
        <taxon>Phycomyces</taxon>
    </lineage>
</organism>
<keyword evidence="14" id="KW-0411">Iron-sulfur</keyword>
<comment type="subcellular location">
    <subcellularLocation>
        <location evidence="2">Nucleus</location>
    </subcellularLocation>
</comment>
<evidence type="ECO:0000256" key="15">
    <source>
        <dbReference type="ARBA" id="ARBA00023242"/>
    </source>
</evidence>
<comment type="caution">
    <text evidence="20">The sequence shown here is derived from an EMBL/GenBank/DDBJ whole genome shotgun (WGS) entry which is preliminary data.</text>
</comment>
<evidence type="ECO:0000256" key="8">
    <source>
        <dbReference type="ARBA" id="ARBA00022723"/>
    </source>
</evidence>
<evidence type="ECO:0000256" key="7">
    <source>
        <dbReference type="ARBA" id="ARBA00022722"/>
    </source>
</evidence>
<evidence type="ECO:0000256" key="4">
    <source>
        <dbReference type="ARBA" id="ARBA00012551"/>
    </source>
</evidence>
<dbReference type="CDD" id="cd22318">
    <property type="entry name" value="DNA2_N-like"/>
    <property type="match status" value="1"/>
</dbReference>
<dbReference type="InterPro" id="IPR051827">
    <property type="entry name" value="Cas4_exonuclease"/>
</dbReference>
<feature type="domain" description="DNA replication factor Dna2 N-terminal" evidence="18">
    <location>
        <begin position="12"/>
        <end position="219"/>
    </location>
</feature>
<evidence type="ECO:0000313" key="21">
    <source>
        <dbReference type="Proteomes" id="UP001448207"/>
    </source>
</evidence>
<reference evidence="20 21" key="1">
    <citation type="submission" date="2024-04" db="EMBL/GenBank/DDBJ databases">
        <title>Symmetric and asymmetric DNA N6-adenine methylation regulates different biological responses in Mucorales.</title>
        <authorList>
            <consortium name="Lawrence Berkeley National Laboratory"/>
            <person name="Lax C."/>
            <person name="Mondo S.J."/>
            <person name="Osorio-Concepcion M."/>
            <person name="Muszewska A."/>
            <person name="Corrochano-Luque M."/>
            <person name="Gutierrez G."/>
            <person name="Riley R."/>
            <person name="Lipzen A."/>
            <person name="Guo J."/>
            <person name="Hundley H."/>
            <person name="Amirebrahimi M."/>
            <person name="Ng V."/>
            <person name="Lorenzo-Gutierrez D."/>
            <person name="Binder U."/>
            <person name="Yang J."/>
            <person name="Song Y."/>
            <person name="Canovas D."/>
            <person name="Navarro E."/>
            <person name="Freitag M."/>
            <person name="Gabaldon T."/>
            <person name="Grigoriev I.V."/>
            <person name="Corrochano L.M."/>
            <person name="Nicolas F.E."/>
            <person name="Garre V."/>
        </authorList>
    </citation>
    <scope>NUCLEOTIDE SEQUENCE [LARGE SCALE GENOMIC DNA]</scope>
    <source>
        <strain evidence="20 21">L51</strain>
    </source>
</reference>
<keyword evidence="21" id="KW-1185">Reference proteome</keyword>
<sequence length="771" mass="86800">KKVLVLMDNDENVPVHVHVREDWLMTPLCIGDIIHIPLPGQERPLRMIVDNENNFIITCPDKLLSITAVAGSYLCLRKSVLQQKTSGPSEYSQPLVHGDIMHQVFQYALKTSDFSESTLRTELLRVIRSSLIPLLAIGQDEEEAFVIMKDYIDTIRAFGDIYIGLYPKRNATLADNTNTSRTKSKLDIDTLSISRILDIEENLWSPTYGIKGMLDATIEIKTSPNKKTLIVPFELKTGKPTKSIAHCAQTILYTLLMSDRYDTSIDVGALLYSRSNSFFILPASRNEMKSLIMARNNLALALSNQETLPPMIKSLHTCQMCNMSNTCLAFHKAVEGGDSASSGLSKWFDLKTEQIRPEDAAFFRHWQSLIDLEEENVDNLRKDIWTQPGELRELEGKCLNNMKMSKPLQNDDENFTRSFYRDPAFESKNNVKPLSHSQIGKGDPVIISSTSGHVNLGMGSVLFISANLIRIQLTRPMRRVPKKGEGFDDDFNQVYERPKSEDGATYNTYRIDIDNVSIGMGTLRHNIVALVSKDEDGGDEKRKRLIVDLETPNFVNNDLEHISNTTELNTDQQAAVMKVLSAKDYALILGMPGTGKTTTMAHIIKELIMQNKSVLVAAYTHTALDNVLLKVRESGIDVLRIGNPLKNNPALDSIQAIKDFYKSKKVIRNEHAKSGGLEKSLFDLLAEAHPQSVVYLKYQYRMNKDIMKLCNTLIYDNKLKCGNNQVAMSSLEIPQLNKNLEEIHKSQSEKASIHMLCSGVSCWLKDILDPR</sequence>
<keyword evidence="8" id="KW-0479">Metal-binding</keyword>
<feature type="non-terminal residue" evidence="20">
    <location>
        <position position="1"/>
    </location>
</feature>
<evidence type="ECO:0000313" key="20">
    <source>
        <dbReference type="EMBL" id="KAL0092965.1"/>
    </source>
</evidence>
<evidence type="ECO:0000259" key="18">
    <source>
        <dbReference type="Pfam" id="PF08696"/>
    </source>
</evidence>
<dbReference type="EC" id="3.6.4.12" evidence="4"/>
<evidence type="ECO:0000256" key="1">
    <source>
        <dbReference type="ARBA" id="ARBA00001966"/>
    </source>
</evidence>